<reference evidence="4" key="1">
    <citation type="journal article" date="2015" name="Proc. Natl. Acad. Sci. U.S.A.">
        <title>Genome sequence of the Asian Tiger mosquito, Aedes albopictus, reveals insights into its biology, genetics, and evolution.</title>
        <authorList>
            <person name="Chen X.G."/>
            <person name="Jiang X."/>
            <person name="Gu J."/>
            <person name="Xu M."/>
            <person name="Wu Y."/>
            <person name="Deng Y."/>
            <person name="Zhang C."/>
            <person name="Bonizzoni M."/>
            <person name="Dermauw W."/>
            <person name="Vontas J."/>
            <person name="Armbruster P."/>
            <person name="Huang X."/>
            <person name="Yang Y."/>
            <person name="Zhang H."/>
            <person name="He W."/>
            <person name="Peng H."/>
            <person name="Liu Y."/>
            <person name="Wu K."/>
            <person name="Chen J."/>
            <person name="Lirakis M."/>
            <person name="Topalis P."/>
            <person name="Van Leeuwen T."/>
            <person name="Hall A.B."/>
            <person name="Jiang X."/>
            <person name="Thorpe C."/>
            <person name="Mueller R.L."/>
            <person name="Sun C."/>
            <person name="Waterhouse R.M."/>
            <person name="Yan G."/>
            <person name="Tu Z.J."/>
            <person name="Fang X."/>
            <person name="James A.A."/>
        </authorList>
    </citation>
    <scope>NUCLEOTIDE SEQUENCE [LARGE SCALE GENOMIC DNA]</scope>
    <source>
        <strain evidence="4">Foshan</strain>
    </source>
</reference>
<evidence type="ECO:0000313" key="4">
    <source>
        <dbReference type="Proteomes" id="UP000069940"/>
    </source>
</evidence>
<dbReference type="RefSeq" id="XP_019529155.3">
    <property type="nucleotide sequence ID" value="XM_019673610.3"/>
</dbReference>
<evidence type="ECO:0000313" key="3">
    <source>
        <dbReference type="EnsemblMetazoa" id="AALFPA23_019245.P28302"/>
    </source>
</evidence>
<dbReference type="PANTHER" id="PTHR16151">
    <property type="entry name" value="HAUS AUGMIN-LIKE COMPLEX SUBUNIT 6"/>
    <property type="match status" value="1"/>
</dbReference>
<feature type="region of interest" description="Disordered" evidence="1">
    <location>
        <begin position="528"/>
        <end position="551"/>
    </location>
</feature>
<organism evidence="3 4">
    <name type="scientific">Aedes albopictus</name>
    <name type="common">Asian tiger mosquito</name>
    <name type="synonym">Stegomyia albopicta</name>
    <dbReference type="NCBI Taxonomy" id="7160"/>
    <lineage>
        <taxon>Eukaryota</taxon>
        <taxon>Metazoa</taxon>
        <taxon>Ecdysozoa</taxon>
        <taxon>Arthropoda</taxon>
        <taxon>Hexapoda</taxon>
        <taxon>Insecta</taxon>
        <taxon>Pterygota</taxon>
        <taxon>Neoptera</taxon>
        <taxon>Endopterygota</taxon>
        <taxon>Diptera</taxon>
        <taxon>Nematocera</taxon>
        <taxon>Culicoidea</taxon>
        <taxon>Culicidae</taxon>
        <taxon>Culicinae</taxon>
        <taxon>Aedini</taxon>
        <taxon>Aedes</taxon>
        <taxon>Stegomyia</taxon>
    </lineage>
</organism>
<protein>
    <recommendedName>
        <fullName evidence="2">HAUS augmin-like complex subunit 6 N-terminal domain-containing protein</fullName>
    </recommendedName>
</protein>
<dbReference type="PANTHER" id="PTHR16151:SF2">
    <property type="entry name" value="HAUS AUGMIN-LIKE COMPLEX SUBUNIT 6"/>
    <property type="match status" value="1"/>
</dbReference>
<keyword evidence="4" id="KW-1185">Reference proteome</keyword>
<dbReference type="GeneID" id="109401132"/>
<feature type="domain" description="HAUS augmin-like complex subunit 6 N-terminal" evidence="2">
    <location>
        <begin position="31"/>
        <end position="252"/>
    </location>
</feature>
<dbReference type="Pfam" id="PF14661">
    <property type="entry name" value="HAUS6_N"/>
    <property type="match status" value="1"/>
</dbReference>
<dbReference type="Proteomes" id="UP000069940">
    <property type="component" value="Unassembled WGS sequence"/>
</dbReference>
<evidence type="ECO:0000256" key="1">
    <source>
        <dbReference type="SAM" id="MobiDB-lite"/>
    </source>
</evidence>
<feature type="compositionally biased region" description="Polar residues" evidence="1">
    <location>
        <begin position="528"/>
        <end position="542"/>
    </location>
</feature>
<name>A0ABM1ZK12_AEDAL</name>
<accession>A0ABM1ZK12</accession>
<feature type="region of interest" description="Disordered" evidence="1">
    <location>
        <begin position="582"/>
        <end position="601"/>
    </location>
</feature>
<evidence type="ECO:0000259" key="2">
    <source>
        <dbReference type="Pfam" id="PF14661"/>
    </source>
</evidence>
<reference evidence="3" key="2">
    <citation type="submission" date="2025-05" db="UniProtKB">
        <authorList>
            <consortium name="EnsemblMetazoa"/>
        </authorList>
    </citation>
    <scope>IDENTIFICATION</scope>
    <source>
        <strain evidence="3">Foshan</strain>
    </source>
</reference>
<sequence length="741" mass="83250">MNRTISMKRLNTPSGATNVCGVAEEQLDAAIFHCLTVLTKRHAPSEQFRAVFAKGMFLKPNTKAFIHVLHFLFNAYDAKEFRKRFYWPIFDKNAESAFRSSTVEYVNHLVERGKLDMEKIKAHTVVLPGGLKFMKFLLVLIRFVTKEELRRTGANSGGKIICKRDVVQLLEHHREWEEVGTKIRDAIQRDVGVIQARIQEIDEWLEKLFADCQGPAKQMSYEKLMELWGTINRKRFEETEAKRCKLQEITTEYNKVISSAKRKLEPKELSLGIKEDELKETLYRLEVLFPDNACHFREVFDENGKIDAVKMFEILIFLVPDINRHLSGFSVRSIESLKFEMKELSKVVLKSDSICHELASLRRSLPFGDAKFHELQNHNQADELNADLGIRNKIFNTPPITLNFQEDGETGSRPISKRNRLALLDDDQIHQMNLRMRLLSSSICQQLPRTPRSAKKPKVAPASPGASVFAVPKLARKEKMNPLSMLNKITAHGKPKPKPPQQLPVNSTLNISSLSTLGEISLRPEFSSTLLGTPEKQTSQPDPTKDLPAAVQPAFQPSPRLKAIYSQDLIREAPSSAITAIPPDFLLGQNSGSKNSKRRSSLLQLDQLQTSPSGKLESLVMKAKAAVPYRMPKISITTPAEDVDSGIGERLEGQDVAEEMGFPEANGQDDLERTLHQESNDASLDDLSNTLVALGLSQLTLTSPPNDCITSDEPHPAPAVPMQTLDEDLFNVSDGILTDFD</sequence>
<dbReference type="InterPro" id="IPR028163">
    <property type="entry name" value="HAUS_6_N"/>
</dbReference>
<dbReference type="InterPro" id="IPR026797">
    <property type="entry name" value="HAUS_6"/>
</dbReference>
<dbReference type="EnsemblMetazoa" id="AALFPA23_019245.R28302">
    <property type="protein sequence ID" value="AALFPA23_019245.P28302"/>
    <property type="gene ID" value="AALFPA23_019245"/>
</dbReference>
<proteinExistence type="predicted"/>